<keyword evidence="1" id="KW-0812">Transmembrane</keyword>
<feature type="transmembrane region" description="Helical" evidence="1">
    <location>
        <begin position="43"/>
        <end position="62"/>
    </location>
</feature>
<proteinExistence type="predicted"/>
<evidence type="ECO:0000256" key="1">
    <source>
        <dbReference type="SAM" id="Phobius"/>
    </source>
</evidence>
<evidence type="ECO:0000313" key="2">
    <source>
        <dbReference type="EMBL" id="SOQ36149.1"/>
    </source>
</evidence>
<name>A0A2H1V5S3_SPOFR</name>
<accession>A0A2H1V5S3</accession>
<protein>
    <submittedName>
        <fullName evidence="2">SFRICE_001817</fullName>
    </submittedName>
</protein>
<organism evidence="2">
    <name type="scientific">Spodoptera frugiperda</name>
    <name type="common">Fall armyworm</name>
    <dbReference type="NCBI Taxonomy" id="7108"/>
    <lineage>
        <taxon>Eukaryota</taxon>
        <taxon>Metazoa</taxon>
        <taxon>Ecdysozoa</taxon>
        <taxon>Arthropoda</taxon>
        <taxon>Hexapoda</taxon>
        <taxon>Insecta</taxon>
        <taxon>Pterygota</taxon>
        <taxon>Neoptera</taxon>
        <taxon>Endopterygota</taxon>
        <taxon>Lepidoptera</taxon>
        <taxon>Glossata</taxon>
        <taxon>Ditrysia</taxon>
        <taxon>Noctuoidea</taxon>
        <taxon>Noctuidae</taxon>
        <taxon>Amphipyrinae</taxon>
        <taxon>Spodoptera</taxon>
    </lineage>
</organism>
<keyword evidence="1" id="KW-0472">Membrane</keyword>
<dbReference type="AlphaFoldDB" id="A0A2H1V5S3"/>
<keyword evidence="1" id="KW-1133">Transmembrane helix</keyword>
<dbReference type="EMBL" id="ODYU01000809">
    <property type="protein sequence ID" value="SOQ36149.1"/>
    <property type="molecule type" value="Genomic_DNA"/>
</dbReference>
<sequence>MKAFYIKRHVTARNVFKLGPQAACSGHTKHNTGKKITMANIKALLKLLIICPIIVMTSLRLYKNCERCDIPAEVIKTQPKPYWPWLPGYKSDQKGYVWPLYFTG</sequence>
<reference evidence="2" key="1">
    <citation type="submission" date="2016-07" db="EMBL/GenBank/DDBJ databases">
        <authorList>
            <person name="Bretaudeau A."/>
        </authorList>
    </citation>
    <scope>NUCLEOTIDE SEQUENCE</scope>
    <source>
        <strain evidence="2">Rice</strain>
        <tissue evidence="2">Whole body</tissue>
    </source>
</reference>
<gene>
    <name evidence="2" type="ORF">SFRICE_001817</name>
</gene>